<organism evidence="1 2">
    <name type="scientific">Pycnococcus provasolii</name>
    <dbReference type="NCBI Taxonomy" id="41880"/>
    <lineage>
        <taxon>Eukaryota</taxon>
        <taxon>Viridiplantae</taxon>
        <taxon>Chlorophyta</taxon>
        <taxon>Pseudoscourfieldiophyceae</taxon>
        <taxon>Pseudoscourfieldiales</taxon>
        <taxon>Pycnococcaceae</taxon>
        <taxon>Pycnococcus</taxon>
    </lineage>
</organism>
<dbReference type="EMBL" id="BNJQ01000001">
    <property type="protein sequence ID" value="GHP01723.1"/>
    <property type="molecule type" value="Genomic_DNA"/>
</dbReference>
<dbReference type="PANTHER" id="PTHR16509:SF8">
    <property type="entry name" value="MANGANESE-DEPENDENT ADP-RIBOSE_CDP-ALCOHOL DIPHOSPHATASE"/>
    <property type="match status" value="1"/>
</dbReference>
<protein>
    <submittedName>
        <fullName evidence="1">Serine/threonine-protein kinase afc2</fullName>
    </submittedName>
</protein>
<dbReference type="InterPro" id="IPR029052">
    <property type="entry name" value="Metallo-depent_PP-like"/>
</dbReference>
<dbReference type="SUPFAM" id="SSF56300">
    <property type="entry name" value="Metallo-dependent phosphatases"/>
    <property type="match status" value="1"/>
</dbReference>
<keyword evidence="1" id="KW-0418">Kinase</keyword>
<keyword evidence="2" id="KW-1185">Reference proteome</keyword>
<comment type="caution">
    <text evidence="1">The sequence shown here is derived from an EMBL/GenBank/DDBJ whole genome shotgun (WGS) entry which is preliminary data.</text>
</comment>
<keyword evidence="1" id="KW-0808">Transferase</keyword>
<dbReference type="PANTHER" id="PTHR16509">
    <property type="match status" value="1"/>
</dbReference>
<accession>A0A830H611</accession>
<evidence type="ECO:0000313" key="1">
    <source>
        <dbReference type="EMBL" id="GHP01723.1"/>
    </source>
</evidence>
<dbReference type="GO" id="GO:0047631">
    <property type="term" value="F:ADP-ribose diphosphatase activity"/>
    <property type="evidence" value="ECO:0007669"/>
    <property type="project" value="TreeGrafter"/>
</dbReference>
<gene>
    <name evidence="1" type="ORF">PPROV_000048000</name>
</gene>
<evidence type="ECO:0000313" key="2">
    <source>
        <dbReference type="Proteomes" id="UP000660262"/>
    </source>
</evidence>
<name>A0A830H611_9CHLO</name>
<dbReference type="GO" id="GO:0008663">
    <property type="term" value="F:2',3'-cyclic-nucleotide 2'-phosphodiesterase activity"/>
    <property type="evidence" value="ECO:0007669"/>
    <property type="project" value="TreeGrafter"/>
</dbReference>
<dbReference type="AlphaFoldDB" id="A0A830H611"/>
<dbReference type="Proteomes" id="UP000660262">
    <property type="component" value="Unassembled WGS sequence"/>
</dbReference>
<dbReference type="GO" id="GO:0016301">
    <property type="term" value="F:kinase activity"/>
    <property type="evidence" value="ECO:0007669"/>
    <property type="project" value="UniProtKB-KW"/>
</dbReference>
<reference evidence="1" key="1">
    <citation type="submission" date="2020-10" db="EMBL/GenBank/DDBJ databases">
        <title>Unveiling of a novel bifunctional photoreceptor, Dualchrome1, isolated from a cosmopolitan green alga.</title>
        <authorList>
            <person name="Suzuki S."/>
            <person name="Kawachi M."/>
        </authorList>
    </citation>
    <scope>NUCLEOTIDE SEQUENCE</scope>
    <source>
        <strain evidence="1">NIES 2893</strain>
    </source>
</reference>
<dbReference type="OrthoDB" id="9675250at2759"/>
<dbReference type="GO" id="GO:0047734">
    <property type="term" value="F:CDP-glycerol diphosphatase activity"/>
    <property type="evidence" value="ECO:0007669"/>
    <property type="project" value="TreeGrafter"/>
</dbReference>
<proteinExistence type="predicted"/>
<dbReference type="GO" id="GO:0030145">
    <property type="term" value="F:manganese ion binding"/>
    <property type="evidence" value="ECO:0007669"/>
    <property type="project" value="TreeGrafter"/>
</dbReference>
<sequence>MSSVPASLSSLSAHAANANSKKAMLKLGVVADVQHGLIPNKISHTGRVQHFRATRWRLEQAVDEWLEVHQTTGELHGVLNLGDSLEGDWDGGANQATKELEAIATQFDRLQDAGLPVLHVAGNHCLRHLPGTLLAERLDFPPTRHQGVVHNGEYDDDLYYAYQTSDGFRVVALDTCELSGLPECAWPGYSLTHRDPQRADELREEAHAMCDRLRAEASARNEPDPPQLCRWNGGVSKRQMSFLRQQLQESRKLNEKVLVMSHHPLKSGAARESALCWNHHEVSACLDEFSDVVLGSVCGHDHHGGYVQSDTGVHFVTLEAMLEAESNAFGIMSIVPHSDDGDELALVIQGVGYMTNRYLTCFQ</sequence>
<dbReference type="Gene3D" id="3.60.21.10">
    <property type="match status" value="1"/>
</dbReference>